<keyword evidence="3 7" id="KW-0812">Transmembrane</keyword>
<feature type="region of interest" description="Disordered" evidence="6">
    <location>
        <begin position="177"/>
        <end position="199"/>
    </location>
</feature>
<gene>
    <name evidence="8" type="primary">trbI</name>
    <name evidence="8" type="ORF">DLNHIDIE_00237</name>
</gene>
<feature type="region of interest" description="Disordered" evidence="6">
    <location>
        <begin position="121"/>
        <end position="156"/>
    </location>
</feature>
<accession>A0A543Q227</accession>
<proteinExistence type="inferred from homology"/>
<dbReference type="GO" id="GO:0016020">
    <property type="term" value="C:membrane"/>
    <property type="evidence" value="ECO:0007669"/>
    <property type="project" value="UniProtKB-SubCell"/>
</dbReference>
<dbReference type="AlphaFoldDB" id="A0A543Q227"/>
<dbReference type="Pfam" id="PF03743">
    <property type="entry name" value="TrbI"/>
    <property type="match status" value="1"/>
</dbReference>
<comment type="similarity">
    <text evidence="2">Belongs to the TrbI/VirB10 family.</text>
</comment>
<evidence type="ECO:0000256" key="4">
    <source>
        <dbReference type="ARBA" id="ARBA00022989"/>
    </source>
</evidence>
<evidence type="ECO:0000256" key="6">
    <source>
        <dbReference type="SAM" id="MobiDB-lite"/>
    </source>
</evidence>
<keyword evidence="5 7" id="KW-0472">Membrane</keyword>
<feature type="transmembrane region" description="Helical" evidence="7">
    <location>
        <begin position="61"/>
        <end position="81"/>
    </location>
</feature>
<comment type="subcellular location">
    <subcellularLocation>
        <location evidence="1">Membrane</location>
        <topology evidence="1">Single-pass membrane protein</topology>
    </subcellularLocation>
</comment>
<evidence type="ECO:0000256" key="1">
    <source>
        <dbReference type="ARBA" id="ARBA00004167"/>
    </source>
</evidence>
<evidence type="ECO:0000256" key="3">
    <source>
        <dbReference type="ARBA" id="ARBA00022692"/>
    </source>
</evidence>
<feature type="region of interest" description="Disordered" evidence="6">
    <location>
        <begin position="1"/>
        <end position="51"/>
    </location>
</feature>
<feature type="compositionally biased region" description="Polar residues" evidence="6">
    <location>
        <begin position="188"/>
        <end position="197"/>
    </location>
</feature>
<organism evidence="8 9">
    <name type="scientific">Acidithiobacillus thiooxidans ATCC 19377</name>
    <dbReference type="NCBI Taxonomy" id="637390"/>
    <lineage>
        <taxon>Bacteria</taxon>
        <taxon>Pseudomonadati</taxon>
        <taxon>Pseudomonadota</taxon>
        <taxon>Acidithiobacillia</taxon>
        <taxon>Acidithiobacillales</taxon>
        <taxon>Acidithiobacillaceae</taxon>
        <taxon>Acidithiobacillus</taxon>
    </lineage>
</organism>
<evidence type="ECO:0000313" key="9">
    <source>
        <dbReference type="Proteomes" id="UP000315403"/>
    </source>
</evidence>
<sequence length="468" mass="49181">MADNNDDILSLGPETPDSGSSGSANTGGTPSQKVPASRKIAGKPATGGESTHRRLYKRLPFILLFLVIAIIFMLFIVKGMVSAGIHQAIQSPSSQAAKQKRLSYAHEQQNEINSIKRMLREEQEKKPSTAQPPHTHHTHAQQPAGPTLGPGIPGNATNANVAAAQVKAAEIADSPLVSLRGTIPPPQTRSSTSSYAPNSPEAIEKKIQQLQAEKQAAYKSLSDNNLGITKMEKLAMDAAGLHGQASAAQSDSGTDSAWEKQNAGSAGYGSVIPTLPKLHGVALYPGAIIPAVTIGRLNTQIPGQITAQVTRTVYSPTGERAIPAGSRLVGRYDGQVFDGQNRVMMAFTRVIFPDGKEVALHGMNATGPKGTSGVDGNVHTHFWTALGSSLLVALITDGVDSIPNPNNSTTGNTYIGGGSSPTQAGAQVLQQQANNLLQPYTNIQPTVTIPPGTPFRIMVNKTILLPTD</sequence>
<name>A0A543Q227_ACITH</name>
<dbReference type="EMBL" id="SZUV01000001">
    <property type="protein sequence ID" value="TQN50384.1"/>
    <property type="molecule type" value="Genomic_DNA"/>
</dbReference>
<comment type="caution">
    <text evidence="8">The sequence shown here is derived from an EMBL/GenBank/DDBJ whole genome shotgun (WGS) entry which is preliminary data.</text>
</comment>
<evidence type="ECO:0000256" key="7">
    <source>
        <dbReference type="SAM" id="Phobius"/>
    </source>
</evidence>
<evidence type="ECO:0000256" key="5">
    <source>
        <dbReference type="ARBA" id="ARBA00023136"/>
    </source>
</evidence>
<protein>
    <submittedName>
        <fullName evidence="8">Putative conjugal transfer protein TrbI</fullName>
    </submittedName>
</protein>
<dbReference type="InterPro" id="IPR005498">
    <property type="entry name" value="T4SS_VirB10/TraB/TrbI"/>
</dbReference>
<dbReference type="InterPro" id="IPR042217">
    <property type="entry name" value="T4SS_VirB10/TrbI"/>
</dbReference>
<evidence type="ECO:0000313" key="8">
    <source>
        <dbReference type="EMBL" id="TQN50384.1"/>
    </source>
</evidence>
<reference evidence="8 9" key="1">
    <citation type="submission" date="2019-03" db="EMBL/GenBank/DDBJ databases">
        <title>New insights into Acidothiobacillus thiooxidans sulfur metabolism through coupled gene expression, solution geochemistry, microscopy and spectroscopy analyses.</title>
        <authorList>
            <person name="Camacho D."/>
            <person name="Frazao R."/>
            <person name="Fouillen A."/>
            <person name="Nanci A."/>
            <person name="Lang B.F."/>
            <person name="Apte S.C."/>
            <person name="Baron C."/>
            <person name="Warren L.A."/>
        </authorList>
    </citation>
    <scope>NUCLEOTIDE SEQUENCE [LARGE SCALE GENOMIC DNA]</scope>
    <source>
        <strain evidence="8 9">ATCC 19377</strain>
    </source>
</reference>
<dbReference type="Gene3D" id="2.40.128.260">
    <property type="entry name" value="Type IV secretion system, VirB10/TraB/TrbI"/>
    <property type="match status" value="1"/>
</dbReference>
<dbReference type="Proteomes" id="UP000315403">
    <property type="component" value="Unassembled WGS sequence"/>
</dbReference>
<evidence type="ECO:0000256" key="2">
    <source>
        <dbReference type="ARBA" id="ARBA00010265"/>
    </source>
</evidence>
<feature type="compositionally biased region" description="Low complexity" evidence="6">
    <location>
        <begin position="18"/>
        <end position="31"/>
    </location>
</feature>
<dbReference type="RefSeq" id="WP_142086207.1">
    <property type="nucleotide sequence ID" value="NZ_SZUV01000001.1"/>
</dbReference>
<dbReference type="CDD" id="cd16429">
    <property type="entry name" value="VirB10"/>
    <property type="match status" value="1"/>
</dbReference>
<keyword evidence="4 7" id="KW-1133">Transmembrane helix</keyword>